<sequence length="173" mass="19068">MKPSKIIPLLLLLPWLASSATFEYNSTDDENATFFALPTTSSGNFWLGGGGFLDDAPPPPPPGPPSRNRASAYFVIRSTPVVSENDFIKNDKRKAALVLDLNVQGYREDLALAEARKVSDFEYFHEILQNTNGLSLEYGDPVASFHLSDDPFTSLRGAFEEIACSHLVPPFFL</sequence>
<evidence type="ECO:0000256" key="1">
    <source>
        <dbReference type="SAM" id="SignalP"/>
    </source>
</evidence>
<evidence type="ECO:0000313" key="3">
    <source>
        <dbReference type="Proteomes" id="UP001190700"/>
    </source>
</evidence>
<comment type="caution">
    <text evidence="2">The sequence shown here is derived from an EMBL/GenBank/DDBJ whole genome shotgun (WGS) entry which is preliminary data.</text>
</comment>
<reference evidence="2 3" key="1">
    <citation type="journal article" date="2015" name="Genome Biol. Evol.">
        <title>Comparative Genomics of a Bacterivorous Green Alga Reveals Evolutionary Causalities and Consequences of Phago-Mixotrophic Mode of Nutrition.</title>
        <authorList>
            <person name="Burns J.A."/>
            <person name="Paasch A."/>
            <person name="Narechania A."/>
            <person name="Kim E."/>
        </authorList>
    </citation>
    <scope>NUCLEOTIDE SEQUENCE [LARGE SCALE GENOMIC DNA]</scope>
    <source>
        <strain evidence="2 3">PLY_AMNH</strain>
    </source>
</reference>
<keyword evidence="1" id="KW-0732">Signal</keyword>
<organism evidence="2 3">
    <name type="scientific">Cymbomonas tetramitiformis</name>
    <dbReference type="NCBI Taxonomy" id="36881"/>
    <lineage>
        <taxon>Eukaryota</taxon>
        <taxon>Viridiplantae</taxon>
        <taxon>Chlorophyta</taxon>
        <taxon>Pyramimonadophyceae</taxon>
        <taxon>Pyramimonadales</taxon>
        <taxon>Pyramimonadaceae</taxon>
        <taxon>Cymbomonas</taxon>
    </lineage>
</organism>
<accession>A0AAE0BXG7</accession>
<evidence type="ECO:0000313" key="2">
    <source>
        <dbReference type="EMBL" id="KAK3243799.1"/>
    </source>
</evidence>
<proteinExistence type="predicted"/>
<dbReference type="AlphaFoldDB" id="A0AAE0BXG7"/>
<dbReference type="Proteomes" id="UP001190700">
    <property type="component" value="Unassembled WGS sequence"/>
</dbReference>
<protein>
    <submittedName>
        <fullName evidence="2">Uncharacterized protein</fullName>
    </submittedName>
</protein>
<dbReference type="EMBL" id="LGRX02032643">
    <property type="protein sequence ID" value="KAK3243799.1"/>
    <property type="molecule type" value="Genomic_DNA"/>
</dbReference>
<feature type="signal peptide" evidence="1">
    <location>
        <begin position="1"/>
        <end position="19"/>
    </location>
</feature>
<keyword evidence="3" id="KW-1185">Reference proteome</keyword>
<name>A0AAE0BXG7_9CHLO</name>
<feature type="chain" id="PRO_5042038134" evidence="1">
    <location>
        <begin position="20"/>
        <end position="173"/>
    </location>
</feature>
<gene>
    <name evidence="2" type="ORF">CYMTET_46565</name>
</gene>